<keyword evidence="14" id="KW-0472">Membrane</keyword>
<feature type="domain" description="Histidine kinase" evidence="16">
    <location>
        <begin position="426"/>
        <end position="641"/>
    </location>
</feature>
<evidence type="ECO:0000256" key="2">
    <source>
        <dbReference type="ARBA" id="ARBA00012438"/>
    </source>
</evidence>
<evidence type="ECO:0000256" key="7">
    <source>
        <dbReference type="ARBA" id="ARBA00022840"/>
    </source>
</evidence>
<dbReference type="InterPro" id="IPR018062">
    <property type="entry name" value="HTH_AraC-typ_CS"/>
</dbReference>
<evidence type="ECO:0000256" key="9">
    <source>
        <dbReference type="ARBA" id="ARBA00023015"/>
    </source>
</evidence>
<evidence type="ECO:0000256" key="3">
    <source>
        <dbReference type="ARBA" id="ARBA00022553"/>
    </source>
</evidence>
<dbReference type="GO" id="GO:0003700">
    <property type="term" value="F:DNA-binding transcription factor activity"/>
    <property type="evidence" value="ECO:0007669"/>
    <property type="project" value="InterPro"/>
</dbReference>
<sequence>MSIPFVSRVIWQGKKSAYGLMPVWISVVGIMMTGLLAGCATNETGPAYRIAFSQCTGGDLWRQTMLSDMKRALSFHPDCSLLYEDANNSTEKQIAQIRSLARQNIDLLIVSPNESAPITKAIDDVFRQGIPVIVIDRRINSASYNAFIGGDNVEIGRLAARFIGNYLKGKGRLIEVTGLTGSSPAQDRHQGFTEVMRQFPAIKTIATFDGHWEKDSARLLAQRQLPAFQSADIVFAHNDVMALGMYAVCRRNGLANRLPFVGIDALPGPTGGMQLVSDGILKATFLYPTGGEEAIETAIRILEGKSVQRENVLNSVQVDAGNVKALKTQSDKLLTQQRDIERQSQRIAELTRTYLTQRNTLSIMLASLIGAILLGAWAFYLVRSKQRAYQILARQNDEISEQRDKIDLVSQQARLATEEKLRFYSYISHEFNTPLSLILTPTEDMLSKKSVGMAELKNNLSLVQKNAHRLLRLVDQMLDLRKTDSGKLVLRASEQNVVRFIQDIVNDFKHKAERHRIDLQFIAESPVVMLWFDHEKLDKVLFNLLSNAFKYTPRGGLIHVLLDVKENTVRIQVQDNGEGMTTEEQAKAFDLFYTNTRQFNLGNGLGLALSREFITLHQGEISVVSAKGQGTTFTIRLPLGNSHLDASAIVDTSAPEFLLRKSPSAETTLPDPDQPLAGNRAKSSTILVVEDNDELRDYLTRQLGDEFDIIAAGTAEEGWQRAIDAVPDLIISDIMLPGIDGLTFTQRIKKDFRTSTIPVILLTAKGQIDAQIAGTRAGADAYITKPFVLTFLRETIRTTLTNREKWQQRYTTDYLTKAENRQEKKFLHELTLLIEQNLADPGFGVERLSREMGISRVQLYRKVQGLLQKNVNEYITEIKLRKAKILLTESTKTVAEVAYETGFSSPANFTTFFKQQTGRTPSDYRKSPTGQS</sequence>
<keyword evidence="14" id="KW-1133">Transmembrane helix</keyword>
<evidence type="ECO:0000256" key="4">
    <source>
        <dbReference type="ARBA" id="ARBA00022679"/>
    </source>
</evidence>
<keyword evidence="14" id="KW-0812">Transmembrane</keyword>
<dbReference type="InterPro" id="IPR003661">
    <property type="entry name" value="HisK_dim/P_dom"/>
</dbReference>
<keyword evidence="11" id="KW-0804">Transcription</keyword>
<dbReference type="Pfam" id="PF12833">
    <property type="entry name" value="HTH_18"/>
    <property type="match status" value="1"/>
</dbReference>
<dbReference type="Proteomes" id="UP000181790">
    <property type="component" value="Unassembled WGS sequence"/>
</dbReference>
<evidence type="ECO:0000313" key="18">
    <source>
        <dbReference type="EMBL" id="OIN56290.1"/>
    </source>
</evidence>
<dbReference type="CDD" id="cd06308">
    <property type="entry name" value="PBP1_sensor_kinase-like"/>
    <property type="match status" value="1"/>
</dbReference>
<dbReference type="InterPro" id="IPR011006">
    <property type="entry name" value="CheY-like_superfamily"/>
</dbReference>
<keyword evidence="6" id="KW-0418">Kinase</keyword>
<dbReference type="SUPFAM" id="SSF52172">
    <property type="entry name" value="CheY-like"/>
    <property type="match status" value="1"/>
</dbReference>
<evidence type="ECO:0000256" key="1">
    <source>
        <dbReference type="ARBA" id="ARBA00000085"/>
    </source>
</evidence>
<keyword evidence="9" id="KW-0805">Transcription regulation</keyword>
<dbReference type="SUPFAM" id="SSF55874">
    <property type="entry name" value="ATPase domain of HSP90 chaperone/DNA topoisomerase II/histidine kinase"/>
    <property type="match status" value="1"/>
</dbReference>
<dbReference type="SMART" id="SM00387">
    <property type="entry name" value="HATPase_c"/>
    <property type="match status" value="1"/>
</dbReference>
<name>A0A1S2VCZ3_9BACT</name>
<dbReference type="InterPro" id="IPR028082">
    <property type="entry name" value="Peripla_BP_I"/>
</dbReference>
<dbReference type="Pfam" id="PF00512">
    <property type="entry name" value="HisKA"/>
    <property type="match status" value="1"/>
</dbReference>
<evidence type="ECO:0000256" key="11">
    <source>
        <dbReference type="ARBA" id="ARBA00023163"/>
    </source>
</evidence>
<dbReference type="Gene3D" id="1.10.287.130">
    <property type="match status" value="1"/>
</dbReference>
<dbReference type="SMART" id="SM00342">
    <property type="entry name" value="HTH_ARAC"/>
    <property type="match status" value="1"/>
</dbReference>
<keyword evidence="5" id="KW-0547">Nucleotide-binding</keyword>
<dbReference type="FunFam" id="3.30.565.10:FF:000037">
    <property type="entry name" value="Hybrid sensor histidine kinase/response regulator"/>
    <property type="match status" value="1"/>
</dbReference>
<reference evidence="18 19" key="1">
    <citation type="submission" date="2016-10" db="EMBL/GenBank/DDBJ databases">
        <title>Arsenicibacter rosenii gen. nov., sp. nov., an efficient arsenic-methylating bacterium isolated from an arsenic-contaminated paddy soil.</title>
        <authorList>
            <person name="Huang K."/>
        </authorList>
    </citation>
    <scope>NUCLEOTIDE SEQUENCE [LARGE SCALE GENOMIC DNA]</scope>
    <source>
        <strain evidence="18 19">SM-1</strain>
    </source>
</reference>
<dbReference type="InterPro" id="IPR018060">
    <property type="entry name" value="HTH_AraC"/>
</dbReference>
<feature type="coiled-coil region" evidence="13">
    <location>
        <begin position="323"/>
        <end position="353"/>
    </location>
</feature>
<keyword evidence="10" id="KW-0238">DNA-binding</keyword>
<keyword evidence="19" id="KW-1185">Reference proteome</keyword>
<dbReference type="InterPro" id="IPR036097">
    <property type="entry name" value="HisK_dim/P_sf"/>
</dbReference>
<dbReference type="AlphaFoldDB" id="A0A1S2VCZ3"/>
<comment type="caution">
    <text evidence="18">The sequence shown here is derived from an EMBL/GenBank/DDBJ whole genome shotgun (WGS) entry which is preliminary data.</text>
</comment>
<dbReference type="PANTHER" id="PTHR43547">
    <property type="entry name" value="TWO-COMPONENT HISTIDINE KINASE"/>
    <property type="match status" value="1"/>
</dbReference>
<keyword evidence="13" id="KW-0175">Coiled coil</keyword>
<dbReference type="Pfam" id="PF13407">
    <property type="entry name" value="Peripla_BP_4"/>
    <property type="match status" value="1"/>
</dbReference>
<dbReference type="SUPFAM" id="SSF47384">
    <property type="entry name" value="Homodimeric domain of signal transducing histidine kinase"/>
    <property type="match status" value="1"/>
</dbReference>
<proteinExistence type="predicted"/>
<dbReference type="InterPro" id="IPR003594">
    <property type="entry name" value="HATPase_dom"/>
</dbReference>
<dbReference type="Gene3D" id="1.10.10.60">
    <property type="entry name" value="Homeodomain-like"/>
    <property type="match status" value="1"/>
</dbReference>
<dbReference type="InterPro" id="IPR025997">
    <property type="entry name" value="SBP_2_dom"/>
</dbReference>
<dbReference type="PANTHER" id="PTHR43547:SF2">
    <property type="entry name" value="HYBRID SIGNAL TRANSDUCTION HISTIDINE KINASE C"/>
    <property type="match status" value="1"/>
</dbReference>
<feature type="modified residue" description="4-aspartylphosphate" evidence="12">
    <location>
        <position position="733"/>
    </location>
</feature>
<evidence type="ECO:0000256" key="8">
    <source>
        <dbReference type="ARBA" id="ARBA00023012"/>
    </source>
</evidence>
<dbReference type="InterPro" id="IPR001789">
    <property type="entry name" value="Sig_transdc_resp-reg_receiver"/>
</dbReference>
<comment type="catalytic activity">
    <reaction evidence="1">
        <text>ATP + protein L-histidine = ADP + protein N-phospho-L-histidine.</text>
        <dbReference type="EC" id="2.7.13.3"/>
    </reaction>
</comment>
<dbReference type="Pfam" id="PF00072">
    <property type="entry name" value="Response_reg"/>
    <property type="match status" value="1"/>
</dbReference>
<dbReference type="GO" id="GO:0000155">
    <property type="term" value="F:phosphorelay sensor kinase activity"/>
    <property type="evidence" value="ECO:0007669"/>
    <property type="project" value="InterPro"/>
</dbReference>
<dbReference type="EC" id="2.7.13.3" evidence="2"/>
<dbReference type="GO" id="GO:0005524">
    <property type="term" value="F:ATP binding"/>
    <property type="evidence" value="ECO:0007669"/>
    <property type="project" value="UniProtKB-KW"/>
</dbReference>
<feature type="transmembrane region" description="Helical" evidence="14">
    <location>
        <begin position="17"/>
        <end position="37"/>
    </location>
</feature>
<feature type="domain" description="Response regulatory" evidence="17">
    <location>
        <begin position="685"/>
        <end position="800"/>
    </location>
</feature>
<dbReference type="PROSITE" id="PS50109">
    <property type="entry name" value="HIS_KIN"/>
    <property type="match status" value="1"/>
</dbReference>
<keyword evidence="4" id="KW-0808">Transferase</keyword>
<dbReference type="PROSITE" id="PS01124">
    <property type="entry name" value="HTH_ARAC_FAMILY_2"/>
    <property type="match status" value="1"/>
</dbReference>
<evidence type="ECO:0000313" key="19">
    <source>
        <dbReference type="Proteomes" id="UP000181790"/>
    </source>
</evidence>
<evidence type="ECO:0000259" key="15">
    <source>
        <dbReference type="PROSITE" id="PS01124"/>
    </source>
</evidence>
<dbReference type="InterPro" id="IPR005467">
    <property type="entry name" value="His_kinase_dom"/>
</dbReference>
<evidence type="ECO:0000256" key="13">
    <source>
        <dbReference type="SAM" id="Coils"/>
    </source>
</evidence>
<feature type="transmembrane region" description="Helical" evidence="14">
    <location>
        <begin position="361"/>
        <end position="382"/>
    </location>
</feature>
<dbReference type="PROSITE" id="PS00041">
    <property type="entry name" value="HTH_ARAC_FAMILY_1"/>
    <property type="match status" value="1"/>
</dbReference>
<dbReference type="EMBL" id="MORL01000025">
    <property type="protein sequence ID" value="OIN56290.1"/>
    <property type="molecule type" value="Genomic_DNA"/>
</dbReference>
<dbReference type="CDD" id="cd17574">
    <property type="entry name" value="REC_OmpR"/>
    <property type="match status" value="1"/>
</dbReference>
<dbReference type="CDD" id="cd00082">
    <property type="entry name" value="HisKA"/>
    <property type="match status" value="1"/>
</dbReference>
<evidence type="ECO:0000256" key="5">
    <source>
        <dbReference type="ARBA" id="ARBA00022741"/>
    </source>
</evidence>
<dbReference type="SUPFAM" id="SSF53822">
    <property type="entry name" value="Periplasmic binding protein-like I"/>
    <property type="match status" value="1"/>
</dbReference>
<evidence type="ECO:0000256" key="14">
    <source>
        <dbReference type="SAM" id="Phobius"/>
    </source>
</evidence>
<gene>
    <name evidence="18" type="ORF">BLX24_25605</name>
</gene>
<dbReference type="PROSITE" id="PS50110">
    <property type="entry name" value="RESPONSE_REGULATORY"/>
    <property type="match status" value="1"/>
</dbReference>
<keyword evidence="8" id="KW-0902">Two-component regulatory system</keyword>
<dbReference type="Pfam" id="PF02518">
    <property type="entry name" value="HATPase_c"/>
    <property type="match status" value="1"/>
</dbReference>
<dbReference type="InterPro" id="IPR004358">
    <property type="entry name" value="Sig_transdc_His_kin-like_C"/>
</dbReference>
<dbReference type="Gene3D" id="3.30.565.10">
    <property type="entry name" value="Histidine kinase-like ATPase, C-terminal domain"/>
    <property type="match status" value="1"/>
</dbReference>
<dbReference type="SMART" id="SM00448">
    <property type="entry name" value="REC"/>
    <property type="match status" value="1"/>
</dbReference>
<keyword evidence="3 12" id="KW-0597">Phosphoprotein</keyword>
<dbReference type="GO" id="GO:0043565">
    <property type="term" value="F:sequence-specific DNA binding"/>
    <property type="evidence" value="ECO:0007669"/>
    <property type="project" value="InterPro"/>
</dbReference>
<protein>
    <recommendedName>
        <fullName evidence="2">histidine kinase</fullName>
        <ecNumber evidence="2">2.7.13.3</ecNumber>
    </recommendedName>
</protein>
<dbReference type="InterPro" id="IPR036890">
    <property type="entry name" value="HATPase_C_sf"/>
</dbReference>
<dbReference type="Gene3D" id="3.40.50.2300">
    <property type="match status" value="3"/>
</dbReference>
<dbReference type="RefSeq" id="WP_071506082.1">
    <property type="nucleotide sequence ID" value="NZ_MORL01000025.1"/>
</dbReference>
<feature type="domain" description="HTH araC/xylS-type" evidence="15">
    <location>
        <begin position="828"/>
        <end position="927"/>
    </location>
</feature>
<evidence type="ECO:0000259" key="16">
    <source>
        <dbReference type="PROSITE" id="PS50109"/>
    </source>
</evidence>
<evidence type="ECO:0000256" key="12">
    <source>
        <dbReference type="PROSITE-ProRule" id="PRU00169"/>
    </source>
</evidence>
<accession>A0A1S2VCZ3</accession>
<evidence type="ECO:0000256" key="6">
    <source>
        <dbReference type="ARBA" id="ARBA00022777"/>
    </source>
</evidence>
<evidence type="ECO:0000259" key="17">
    <source>
        <dbReference type="PROSITE" id="PS50110"/>
    </source>
</evidence>
<keyword evidence="7" id="KW-0067">ATP-binding</keyword>
<dbReference type="OrthoDB" id="9797097at2"/>
<dbReference type="InterPro" id="IPR009057">
    <property type="entry name" value="Homeodomain-like_sf"/>
</dbReference>
<dbReference type="SUPFAM" id="SSF46689">
    <property type="entry name" value="Homeodomain-like"/>
    <property type="match status" value="1"/>
</dbReference>
<evidence type="ECO:0000256" key="10">
    <source>
        <dbReference type="ARBA" id="ARBA00023125"/>
    </source>
</evidence>
<dbReference type="SMART" id="SM00388">
    <property type="entry name" value="HisKA"/>
    <property type="match status" value="1"/>
</dbReference>
<dbReference type="PRINTS" id="PR00344">
    <property type="entry name" value="BCTRLSENSOR"/>
</dbReference>
<organism evidence="18 19">
    <name type="scientific">Arsenicibacter rosenii</name>
    <dbReference type="NCBI Taxonomy" id="1750698"/>
    <lineage>
        <taxon>Bacteria</taxon>
        <taxon>Pseudomonadati</taxon>
        <taxon>Bacteroidota</taxon>
        <taxon>Cytophagia</taxon>
        <taxon>Cytophagales</taxon>
        <taxon>Spirosomataceae</taxon>
        <taxon>Arsenicibacter</taxon>
    </lineage>
</organism>